<keyword evidence="4" id="KW-0597">Phosphoprotein</keyword>
<evidence type="ECO:0000256" key="8">
    <source>
        <dbReference type="SAM" id="Coils"/>
    </source>
</evidence>
<dbReference type="NCBIfam" id="TIGR00229">
    <property type="entry name" value="sensory_box"/>
    <property type="match status" value="2"/>
</dbReference>
<accession>A0ABZ3JB63</accession>
<dbReference type="InterPro" id="IPR000700">
    <property type="entry name" value="PAS-assoc_C"/>
</dbReference>
<dbReference type="CDD" id="cd00130">
    <property type="entry name" value="PAS"/>
    <property type="match status" value="2"/>
</dbReference>
<dbReference type="Gene3D" id="1.10.287.130">
    <property type="match status" value="1"/>
</dbReference>
<evidence type="ECO:0000313" key="14">
    <source>
        <dbReference type="Proteomes" id="UP000216052"/>
    </source>
</evidence>
<dbReference type="Gene3D" id="3.30.450.20">
    <property type="entry name" value="PAS domain"/>
    <property type="match status" value="4"/>
</dbReference>
<comment type="subcellular location">
    <subcellularLocation>
        <location evidence="2">Membrane</location>
    </subcellularLocation>
</comment>
<dbReference type="Pfam" id="PF13426">
    <property type="entry name" value="PAS_9"/>
    <property type="match status" value="1"/>
</dbReference>
<keyword evidence="14" id="KW-1185">Reference proteome</keyword>
<evidence type="ECO:0000313" key="13">
    <source>
        <dbReference type="EMBL" id="XFO75346.1"/>
    </source>
</evidence>
<dbReference type="SUPFAM" id="SSF55785">
    <property type="entry name" value="PYP-like sensor domain (PAS domain)"/>
    <property type="match status" value="2"/>
</dbReference>
<dbReference type="Gene3D" id="3.30.565.10">
    <property type="entry name" value="Histidine kinase-like ATPase, C-terminal domain"/>
    <property type="match status" value="1"/>
</dbReference>
<dbReference type="InterPro" id="IPR035965">
    <property type="entry name" value="PAS-like_dom_sf"/>
</dbReference>
<dbReference type="SUPFAM" id="SSF47384">
    <property type="entry name" value="Homodimeric domain of signal transducing histidine kinase"/>
    <property type="match status" value="1"/>
</dbReference>
<gene>
    <name evidence="13" type="primary">sasA_21</name>
    <name evidence="13" type="ORF">SPACI_054650</name>
</gene>
<keyword evidence="7" id="KW-0902">Two-component regulatory system</keyword>
<dbReference type="PROSITE" id="PS50885">
    <property type="entry name" value="HAMP"/>
    <property type="match status" value="1"/>
</dbReference>
<evidence type="ECO:0000259" key="12">
    <source>
        <dbReference type="PROSITE" id="PS50885"/>
    </source>
</evidence>
<dbReference type="InterPro" id="IPR001610">
    <property type="entry name" value="PAC"/>
</dbReference>
<evidence type="ECO:0000256" key="5">
    <source>
        <dbReference type="ARBA" id="ARBA00022679"/>
    </source>
</evidence>
<organism evidence="13 14">
    <name type="scientific">Sporomusa acidovorans (strain ATCC 49682 / DSM 3132 / Mol)</name>
    <dbReference type="NCBI Taxonomy" id="1123286"/>
    <lineage>
        <taxon>Bacteria</taxon>
        <taxon>Bacillati</taxon>
        <taxon>Bacillota</taxon>
        <taxon>Negativicutes</taxon>
        <taxon>Selenomonadales</taxon>
        <taxon>Sporomusaceae</taxon>
        <taxon>Sporomusa</taxon>
    </lineage>
</organism>
<dbReference type="Pfam" id="PF00512">
    <property type="entry name" value="HisKA"/>
    <property type="match status" value="1"/>
</dbReference>
<dbReference type="PANTHER" id="PTHR43304">
    <property type="entry name" value="PHYTOCHROME-LIKE PROTEIN CPH1"/>
    <property type="match status" value="1"/>
</dbReference>
<dbReference type="PROSITE" id="PS50109">
    <property type="entry name" value="HIS_KIN"/>
    <property type="match status" value="1"/>
</dbReference>
<dbReference type="CDD" id="cd00082">
    <property type="entry name" value="HisKA"/>
    <property type="match status" value="1"/>
</dbReference>
<feature type="domain" description="PAC" evidence="11">
    <location>
        <begin position="426"/>
        <end position="478"/>
    </location>
</feature>
<evidence type="ECO:0000256" key="6">
    <source>
        <dbReference type="ARBA" id="ARBA00022777"/>
    </source>
</evidence>
<dbReference type="InterPro" id="IPR005467">
    <property type="entry name" value="His_kinase_dom"/>
</dbReference>
<dbReference type="InterPro" id="IPR000014">
    <property type="entry name" value="PAS"/>
</dbReference>
<feature type="domain" description="Histidine kinase" evidence="10">
    <location>
        <begin position="657"/>
        <end position="859"/>
    </location>
</feature>
<feature type="transmembrane region" description="Helical" evidence="9">
    <location>
        <begin position="269"/>
        <end position="289"/>
    </location>
</feature>
<reference evidence="13" key="1">
    <citation type="submission" date="2024-05" db="EMBL/GenBank/DDBJ databases">
        <title>Isolation and characterization of Sporomusa carbonis sp. nov., a carboxydotrophic hydrogenogen in the genus of Sporomusa isolated from a charcoal burning pile.</title>
        <authorList>
            <person name="Boeer T."/>
            <person name="Rosenbaum F."/>
            <person name="Eysell L."/>
            <person name="Mueller V."/>
            <person name="Daniel R."/>
            <person name="Poehlein A."/>
        </authorList>
    </citation>
    <scope>NUCLEOTIDE SEQUENCE [LARGE SCALE GENOMIC DNA]</scope>
    <source>
        <strain evidence="13">DSM 3132</strain>
    </source>
</reference>
<comment type="catalytic activity">
    <reaction evidence="1">
        <text>ATP + protein L-histidine = ADP + protein N-phospho-L-histidine.</text>
        <dbReference type="EC" id="2.7.13.3"/>
    </reaction>
</comment>
<dbReference type="SMART" id="SM00091">
    <property type="entry name" value="PAS"/>
    <property type="match status" value="2"/>
</dbReference>
<evidence type="ECO:0000256" key="2">
    <source>
        <dbReference type="ARBA" id="ARBA00004370"/>
    </source>
</evidence>
<feature type="transmembrane region" description="Helical" evidence="9">
    <location>
        <begin position="21"/>
        <end position="41"/>
    </location>
</feature>
<keyword evidence="5 13" id="KW-0808">Transferase</keyword>
<keyword evidence="6" id="KW-0418">Kinase</keyword>
<feature type="domain" description="HAMP" evidence="12">
    <location>
        <begin position="297"/>
        <end position="353"/>
    </location>
</feature>
<dbReference type="Pfam" id="PF02518">
    <property type="entry name" value="HATPase_c"/>
    <property type="match status" value="1"/>
</dbReference>
<evidence type="ECO:0000256" key="1">
    <source>
        <dbReference type="ARBA" id="ARBA00000085"/>
    </source>
</evidence>
<feature type="coiled-coil region" evidence="8">
    <location>
        <begin position="480"/>
        <end position="514"/>
    </location>
</feature>
<keyword evidence="9" id="KW-0812">Transmembrane</keyword>
<dbReference type="InterPro" id="IPR036890">
    <property type="entry name" value="HATPase_C_sf"/>
</dbReference>
<evidence type="ECO:0000259" key="10">
    <source>
        <dbReference type="PROSITE" id="PS50109"/>
    </source>
</evidence>
<dbReference type="InterPro" id="IPR013655">
    <property type="entry name" value="PAS_fold_3"/>
</dbReference>
<feature type="domain" description="PAC" evidence="11">
    <location>
        <begin position="592"/>
        <end position="644"/>
    </location>
</feature>
<dbReference type="Proteomes" id="UP000216052">
    <property type="component" value="Chromosome"/>
</dbReference>
<dbReference type="InterPro" id="IPR003661">
    <property type="entry name" value="HisK_dim/P_dom"/>
</dbReference>
<evidence type="ECO:0000256" key="9">
    <source>
        <dbReference type="SAM" id="Phobius"/>
    </source>
</evidence>
<evidence type="ECO:0000256" key="4">
    <source>
        <dbReference type="ARBA" id="ARBA00022553"/>
    </source>
</evidence>
<dbReference type="EMBL" id="CP155571">
    <property type="protein sequence ID" value="XFO75346.1"/>
    <property type="molecule type" value="Genomic_DNA"/>
</dbReference>
<keyword evidence="9" id="KW-1133">Transmembrane helix</keyword>
<dbReference type="SUPFAM" id="SSF55874">
    <property type="entry name" value="ATPase domain of HSP90 chaperone/DNA topoisomerase II/histidine kinase"/>
    <property type="match status" value="1"/>
</dbReference>
<dbReference type="InterPro" id="IPR036097">
    <property type="entry name" value="HisK_dim/P_sf"/>
</dbReference>
<protein>
    <recommendedName>
        <fullName evidence="3">histidine kinase</fullName>
        <ecNumber evidence="3">2.7.13.3</ecNumber>
    </recommendedName>
</protein>
<dbReference type="EC" id="2.7.13.3" evidence="3"/>
<dbReference type="InterPro" id="IPR052162">
    <property type="entry name" value="Sensor_kinase/Photoreceptor"/>
</dbReference>
<dbReference type="SMART" id="SM00387">
    <property type="entry name" value="HATPase_c"/>
    <property type="match status" value="1"/>
</dbReference>
<name>A0ABZ3JB63_SPOA4</name>
<dbReference type="SMART" id="SM00086">
    <property type="entry name" value="PAC"/>
    <property type="match status" value="2"/>
</dbReference>
<dbReference type="Gene3D" id="6.10.340.10">
    <property type="match status" value="1"/>
</dbReference>
<dbReference type="InterPro" id="IPR004358">
    <property type="entry name" value="Sig_transdc_His_kin-like_C"/>
</dbReference>
<dbReference type="PRINTS" id="PR00344">
    <property type="entry name" value="BCTRLSENSOR"/>
</dbReference>
<sequence length="859" mass="97248">MKKKELPTLNHMLLKLVRRRLFFPLLIAWIVAIGGVGYFLMQTLIYQQQQVVKAMARMVDRHLEQGTQILDAVARVAEPAGPLGVSSLLKSSWEAYKHFDTIYYLDEKHKVVLMVPSDPMYIDLDMSSLPEFQETSLNGVVISRPFISLRTGNPTVYLIRHLSRNRCVVGELSLGAIQQEIAGEKGTYGEASFFVLDQSGTLLAHPDTELVKQQTNMGYLEIFRRGLERDTTLVYDDMGTKFMSSATRVKRVGWAIIDQISLAALLRPYMITFFLTILVTLGIWLTLVWNLRKQLRRHVVVPLVQLSQSTHDLAIGDYNRAKSVTAMTNAFAEVDKLANDFQRMSGALQARQAALQESEERYRSLFERVPTGLFRVGIDGEILDANLTCTRMLRFPDQKTLLRANSRSFYLSPEQWQSAAAQVGQEYFEIQLRCYDGTVLWVRVSCRPVLNGDAQILFYDGSMQDITKRKQTEEALNKAYDELELRVEERTAALAETNQALQREIAERKHIEETLRAERSLFIGGPTIVLLWKNVGDWPVEYISPNVVQILGYSTASFLSGKISYKSIIHSDDLEQTETEILMHVKKKDTCFEQEYRLITAKGEPRWFLDFTVIKRNEAGTVTHYHGYLNDITERKVIESKMAHLDRLNAIGEVAAGIAHEVRNPMTTVRGYLQFFQKKEAFSRYYDHFNTMIEELDRANSIITEFLSLAKNKSMEKQQGNLNDVVQILFPILQAEAFRKGHQLEIKLGEIPNSVFDEKEIRQLVLNMVGNGLDAMERNGVLTIGTYFAKDTIMLTISDTGSGIPAEVLGKLGTPFVTTKECGTGLGLSICYQIAARHGAGIEAKTSSKGTTFIISFPC</sequence>
<keyword evidence="9" id="KW-0472">Membrane</keyword>
<dbReference type="SMART" id="SM00388">
    <property type="entry name" value="HisKA"/>
    <property type="match status" value="1"/>
</dbReference>
<dbReference type="InterPro" id="IPR003594">
    <property type="entry name" value="HATPase_dom"/>
</dbReference>
<dbReference type="Pfam" id="PF08447">
    <property type="entry name" value="PAS_3"/>
    <property type="match status" value="1"/>
</dbReference>
<evidence type="ECO:0000256" key="7">
    <source>
        <dbReference type="ARBA" id="ARBA00023012"/>
    </source>
</evidence>
<dbReference type="PROSITE" id="PS50113">
    <property type="entry name" value="PAC"/>
    <property type="match status" value="2"/>
</dbReference>
<evidence type="ECO:0000259" key="11">
    <source>
        <dbReference type="PROSITE" id="PS50113"/>
    </source>
</evidence>
<keyword evidence="8" id="KW-0175">Coiled coil</keyword>
<dbReference type="GO" id="GO:0016740">
    <property type="term" value="F:transferase activity"/>
    <property type="evidence" value="ECO:0007669"/>
    <property type="project" value="UniProtKB-KW"/>
</dbReference>
<proteinExistence type="predicted"/>
<dbReference type="InterPro" id="IPR003660">
    <property type="entry name" value="HAMP_dom"/>
</dbReference>
<dbReference type="PANTHER" id="PTHR43304:SF1">
    <property type="entry name" value="PAC DOMAIN-CONTAINING PROTEIN"/>
    <property type="match status" value="1"/>
</dbReference>
<evidence type="ECO:0000256" key="3">
    <source>
        <dbReference type="ARBA" id="ARBA00012438"/>
    </source>
</evidence>